<evidence type="ECO:0000256" key="2">
    <source>
        <dbReference type="PROSITE-ProRule" id="PRU00703"/>
    </source>
</evidence>
<evidence type="ECO:0000313" key="4">
    <source>
        <dbReference type="EMBL" id="RKG32705.1"/>
    </source>
</evidence>
<dbReference type="RefSeq" id="WP_120370539.1">
    <property type="nucleotide sequence ID" value="NZ_BKYM01000005.1"/>
</dbReference>
<proteinExistence type="predicted"/>
<dbReference type="Gene3D" id="3.10.580.10">
    <property type="entry name" value="CBS-domain"/>
    <property type="match status" value="1"/>
</dbReference>
<evidence type="ECO:0000313" key="5">
    <source>
        <dbReference type="Proteomes" id="UP000269001"/>
    </source>
</evidence>
<organism evidence="4 5">
    <name type="scientific">Acinetobacter guerrae</name>
    <dbReference type="NCBI Taxonomy" id="1843371"/>
    <lineage>
        <taxon>Bacteria</taxon>
        <taxon>Pseudomonadati</taxon>
        <taxon>Pseudomonadota</taxon>
        <taxon>Gammaproteobacteria</taxon>
        <taxon>Moraxellales</taxon>
        <taxon>Moraxellaceae</taxon>
        <taxon>Acinetobacter</taxon>
    </lineage>
</organism>
<dbReference type="SMART" id="SM00116">
    <property type="entry name" value="CBS"/>
    <property type="match status" value="2"/>
</dbReference>
<evidence type="ECO:0000256" key="1">
    <source>
        <dbReference type="ARBA" id="ARBA00023122"/>
    </source>
</evidence>
<dbReference type="PANTHER" id="PTHR43080:SF2">
    <property type="entry name" value="CBS DOMAIN-CONTAINING PROTEIN"/>
    <property type="match status" value="1"/>
</dbReference>
<accession>A0A3A8EDK8</accession>
<dbReference type="SUPFAM" id="SSF54631">
    <property type="entry name" value="CBS-domain pair"/>
    <property type="match status" value="1"/>
</dbReference>
<dbReference type="PROSITE" id="PS51371">
    <property type="entry name" value="CBS"/>
    <property type="match status" value="2"/>
</dbReference>
<feature type="domain" description="CBS" evidence="3">
    <location>
        <begin position="77"/>
        <end position="133"/>
    </location>
</feature>
<protein>
    <submittedName>
        <fullName evidence="4">CBS domain-containing protein</fullName>
    </submittedName>
</protein>
<sequence>MTNVAQVIQDKAEQAIYTVSPDATVLEAISIMADKGIGALVVTQNEEVVGILSERDYTRKVALMERSSYDTIVHEIMTPKVLTITRSNTVEECLQLMTDRHLRHLPVVEDNKLVGLISIGDLVKAAMQDQKNLIDQLQQYISG</sequence>
<keyword evidence="1 2" id="KW-0129">CBS domain</keyword>
<comment type="caution">
    <text evidence="4">The sequence shown here is derived from an EMBL/GenBank/DDBJ whole genome shotgun (WGS) entry which is preliminary data.</text>
</comment>
<feature type="domain" description="CBS" evidence="3">
    <location>
        <begin position="12"/>
        <end position="68"/>
    </location>
</feature>
<evidence type="ECO:0000259" key="3">
    <source>
        <dbReference type="PROSITE" id="PS51371"/>
    </source>
</evidence>
<dbReference type="InterPro" id="IPR046342">
    <property type="entry name" value="CBS_dom_sf"/>
</dbReference>
<dbReference type="InterPro" id="IPR051257">
    <property type="entry name" value="Diverse_CBS-Domain"/>
</dbReference>
<dbReference type="InterPro" id="IPR000644">
    <property type="entry name" value="CBS_dom"/>
</dbReference>
<dbReference type="PANTHER" id="PTHR43080">
    <property type="entry name" value="CBS DOMAIN-CONTAINING PROTEIN CBSX3, MITOCHONDRIAL"/>
    <property type="match status" value="1"/>
</dbReference>
<reference evidence="4 5" key="1">
    <citation type="submission" date="2018-09" db="EMBL/GenBank/DDBJ databases">
        <title>The draft genome of Acinetobacter spp. strains.</title>
        <authorList>
            <person name="Qin J."/>
            <person name="Feng Y."/>
            <person name="Zong Z."/>
        </authorList>
    </citation>
    <scope>NUCLEOTIDE SEQUENCE [LARGE SCALE GENOMIC DNA]</scope>
    <source>
        <strain evidence="4 5">WCHAc060096</strain>
    </source>
</reference>
<dbReference type="EMBL" id="RAXU01000013">
    <property type="protein sequence ID" value="RKG32705.1"/>
    <property type="molecule type" value="Genomic_DNA"/>
</dbReference>
<name>A0A3A8EDK8_9GAMM</name>
<dbReference type="OrthoDB" id="9807125at2"/>
<dbReference type="CDD" id="cd04623">
    <property type="entry name" value="CBS_pair_bac_euk"/>
    <property type="match status" value="1"/>
</dbReference>
<keyword evidence="5" id="KW-1185">Reference proteome</keyword>
<dbReference type="Proteomes" id="UP000269001">
    <property type="component" value="Unassembled WGS sequence"/>
</dbReference>
<gene>
    <name evidence="4" type="ORF">D7V21_11020</name>
</gene>
<dbReference type="Pfam" id="PF00571">
    <property type="entry name" value="CBS"/>
    <property type="match status" value="2"/>
</dbReference>
<dbReference type="InterPro" id="IPR044725">
    <property type="entry name" value="CBSX3_CBS_dom"/>
</dbReference>
<dbReference type="AlphaFoldDB" id="A0A3A8EDK8"/>